<keyword evidence="2" id="KW-1185">Reference proteome</keyword>
<gene>
    <name evidence="1" type="ORF">L3Q82_010305</name>
</gene>
<dbReference type="Proteomes" id="UP000831701">
    <property type="component" value="Chromosome 12"/>
</dbReference>
<evidence type="ECO:0000313" key="1">
    <source>
        <dbReference type="EMBL" id="KAI3365211.1"/>
    </source>
</evidence>
<proteinExistence type="predicted"/>
<protein>
    <submittedName>
        <fullName evidence="1">Uncharacterized protein</fullName>
    </submittedName>
</protein>
<name>A0ACB8WBV5_9TELE</name>
<accession>A0ACB8WBV5</accession>
<dbReference type="EMBL" id="CM041542">
    <property type="protein sequence ID" value="KAI3365211.1"/>
    <property type="molecule type" value="Genomic_DNA"/>
</dbReference>
<sequence length="1010" mass="114251">MNFLSTFVTFENLHEVRRLCHWGPIIALSVIAICSTMAVLDSIIWYWPLDTTGGSINFIMLINWTVLILYNYFNAMFVGPGYIPLGWKPENQQETQYLQYCRVCQGYKAPRSHHCRKCNRCVMKMDHHCPWINNCCGHLNHAYFTSFLLLAPLGCSHAAIIFIMTMYTQLYERISFGWSTVKIDMSAVRQFQPLMPFSVPAFAATLFALGLALGTTIAVGMLFFIQMKVILRNKTSIESWIEEKAKDRIQHYQTGEEFIFPYDLGSRWLNFKQVFTWSGTPKGDGTEWPVHPKCHQHTLTIEQLKQKADKRVRSVCCQSSRITRYLVCLGQQVQYRAVEDYNGACCPLSKGLQTFFRTPCTEEPRIPLSKGDTILATRGTKWWMYGDKALSEEQIKGEMRWWMYGDKALSEEQIKAGERIRGWFPRRCVEKCHYDTAASDSTSDKKVRVGQSHGALPMRLTGVLVLTSPLHTLPLRIAPVLSSAAQLVERTLYVHLHPGLNLGSGSQPRPVFIPPAVDLSTLITRLYSNAADVCGHLDVRVLLTNVRAASNGTTIPNCPFPSPQSLTHAPEVVLTDFPLQDPGQSHQVTQCLQRYMGHCYVCSPSLASVLLHSRLMRLQEKEEELEEPEEKAKPLETYSDVVVGGTFDRLHGAHKTLLNISCLLASRRFLIGVCDQAMLKKKVLKELVEPYSLRVQRLQEFLQDTKPSLQVEIVPLSDPFGVSIVDPLLQCIVVSEETRKGGEAVNKKRIENGLPALVLHEIQLLKDAHHTETEEEKISSSSLRSRLLGTLLKPPKDTPHLPLLPYVIGLTGGSGSGKSSIAKRLEALGAVRIDCDKLGHEVYQPSTAAYHRVLEEFGSDLLNEDKTINRRALGRKVFGNQERLKALTDIVWPEIALLVKKRINQAREEGKQVCVVDAAVLLEAGWTDMVHEVWVTIIPEEEAVSRITERDGVKTDDALRRLQSQWSNDKQVEHANVVLSTLWEPEVTRKQVLKAWNLLQERIRQRQDGQ</sequence>
<organism evidence="1 2">
    <name type="scientific">Scortum barcoo</name>
    <name type="common">barcoo grunter</name>
    <dbReference type="NCBI Taxonomy" id="214431"/>
    <lineage>
        <taxon>Eukaryota</taxon>
        <taxon>Metazoa</taxon>
        <taxon>Chordata</taxon>
        <taxon>Craniata</taxon>
        <taxon>Vertebrata</taxon>
        <taxon>Euteleostomi</taxon>
        <taxon>Actinopterygii</taxon>
        <taxon>Neopterygii</taxon>
        <taxon>Teleostei</taxon>
        <taxon>Neoteleostei</taxon>
        <taxon>Acanthomorphata</taxon>
        <taxon>Eupercaria</taxon>
        <taxon>Centrarchiformes</taxon>
        <taxon>Terapontoidei</taxon>
        <taxon>Terapontidae</taxon>
        <taxon>Scortum</taxon>
    </lineage>
</organism>
<reference evidence="1" key="1">
    <citation type="submission" date="2022-04" db="EMBL/GenBank/DDBJ databases">
        <title>Jade perch genome.</title>
        <authorList>
            <person name="Chao B."/>
        </authorList>
    </citation>
    <scope>NUCLEOTIDE SEQUENCE</scope>
    <source>
        <strain evidence="1">CB-2022</strain>
    </source>
</reference>
<comment type="caution">
    <text evidence="1">The sequence shown here is derived from an EMBL/GenBank/DDBJ whole genome shotgun (WGS) entry which is preliminary data.</text>
</comment>
<evidence type="ECO:0000313" key="2">
    <source>
        <dbReference type="Proteomes" id="UP000831701"/>
    </source>
</evidence>